<organism evidence="1 2">
    <name type="scientific">Dyadobacter jejuensis</name>
    <dbReference type="NCBI Taxonomy" id="1082580"/>
    <lineage>
        <taxon>Bacteria</taxon>
        <taxon>Pseudomonadati</taxon>
        <taxon>Bacteroidota</taxon>
        <taxon>Cytophagia</taxon>
        <taxon>Cytophagales</taxon>
        <taxon>Spirosomataceae</taxon>
        <taxon>Dyadobacter</taxon>
    </lineage>
</organism>
<proteinExistence type="predicted"/>
<reference evidence="1 2" key="1">
    <citation type="submission" date="2018-03" db="EMBL/GenBank/DDBJ databases">
        <title>Genomic Encyclopedia of Archaeal and Bacterial Type Strains, Phase II (KMG-II): from individual species to whole genera.</title>
        <authorList>
            <person name="Goeker M."/>
        </authorList>
    </citation>
    <scope>NUCLEOTIDE SEQUENCE [LARGE SCALE GENOMIC DNA]</scope>
    <source>
        <strain evidence="1 2">DSM 100346</strain>
    </source>
</reference>
<protein>
    <submittedName>
        <fullName evidence="1">Uncharacterized protein</fullName>
    </submittedName>
</protein>
<comment type="caution">
    <text evidence="1">The sequence shown here is derived from an EMBL/GenBank/DDBJ whole genome shotgun (WGS) entry which is preliminary data.</text>
</comment>
<dbReference type="Proteomes" id="UP000245880">
    <property type="component" value="Unassembled WGS sequence"/>
</dbReference>
<keyword evidence="2" id="KW-1185">Reference proteome</keyword>
<gene>
    <name evidence="1" type="ORF">CLV98_107105</name>
</gene>
<evidence type="ECO:0000313" key="2">
    <source>
        <dbReference type="Proteomes" id="UP000245880"/>
    </source>
</evidence>
<evidence type="ECO:0000313" key="1">
    <source>
        <dbReference type="EMBL" id="PWJ57398.1"/>
    </source>
</evidence>
<sequence length="48" mass="5433">MKNDKELYIKHPNLVWSIGGSNRVKSMFTVKLAADMKCFAWTCGKSVV</sequence>
<accession>A0A316AJB1</accession>
<name>A0A316AJB1_9BACT</name>
<dbReference type="EMBL" id="QGDT01000007">
    <property type="protein sequence ID" value="PWJ57398.1"/>
    <property type="molecule type" value="Genomic_DNA"/>
</dbReference>
<dbReference type="AlphaFoldDB" id="A0A316AJB1"/>